<reference evidence="1 2" key="1">
    <citation type="submission" date="2022-10" db="EMBL/GenBank/DDBJ databases">
        <title>WGS assembly of Paspalum vaginatum 540-79.</title>
        <authorList>
            <person name="Sun G."/>
            <person name="Wase N."/>
            <person name="Shu S."/>
            <person name="Jenkins J."/>
            <person name="Zhou B."/>
            <person name="Torres-Rodriguez J."/>
            <person name="Chen C."/>
            <person name="Sandor L."/>
            <person name="Plott C."/>
            <person name="Yoshinga Y."/>
            <person name="Daum C."/>
            <person name="Qi P."/>
            <person name="Barry K."/>
            <person name="Lipzen A."/>
            <person name="Berry L."/>
            <person name="Pedersen C."/>
            <person name="Gottilla T."/>
            <person name="Foltz A."/>
            <person name="Yu H."/>
            <person name="O'Malley R."/>
            <person name="Zhang C."/>
            <person name="Devos K."/>
            <person name="Sigmon B."/>
            <person name="Yu B."/>
            <person name="Obata T."/>
            <person name="Schmutz J."/>
            <person name="Schnable J."/>
        </authorList>
    </citation>
    <scope>NUCLEOTIDE SEQUENCE [LARGE SCALE GENOMIC DNA]</scope>
    <source>
        <strain evidence="2">cv. 540-79</strain>
    </source>
</reference>
<gene>
    <name evidence="1" type="ORF">BS78_K270200</name>
</gene>
<evidence type="ECO:0000313" key="1">
    <source>
        <dbReference type="EMBL" id="KAJ1255270.1"/>
    </source>
</evidence>
<dbReference type="AlphaFoldDB" id="A0A9W7X8G3"/>
<dbReference type="EMBL" id="MU629768">
    <property type="protein sequence ID" value="KAJ1255270.1"/>
    <property type="molecule type" value="Genomic_DNA"/>
</dbReference>
<comment type="caution">
    <text evidence="1">The sequence shown here is derived from an EMBL/GenBank/DDBJ whole genome shotgun (WGS) entry which is preliminary data.</text>
</comment>
<organism evidence="1 2">
    <name type="scientific">Paspalum vaginatum</name>
    <name type="common">seashore paspalum</name>
    <dbReference type="NCBI Taxonomy" id="158149"/>
    <lineage>
        <taxon>Eukaryota</taxon>
        <taxon>Viridiplantae</taxon>
        <taxon>Streptophyta</taxon>
        <taxon>Embryophyta</taxon>
        <taxon>Tracheophyta</taxon>
        <taxon>Spermatophyta</taxon>
        <taxon>Magnoliopsida</taxon>
        <taxon>Liliopsida</taxon>
        <taxon>Poales</taxon>
        <taxon>Poaceae</taxon>
        <taxon>PACMAD clade</taxon>
        <taxon>Panicoideae</taxon>
        <taxon>Andropogonodae</taxon>
        <taxon>Paspaleae</taxon>
        <taxon>Paspalinae</taxon>
        <taxon>Paspalum</taxon>
    </lineage>
</organism>
<keyword evidence="2" id="KW-1185">Reference proteome</keyword>
<dbReference type="OrthoDB" id="959856at2759"/>
<evidence type="ECO:0000313" key="2">
    <source>
        <dbReference type="Proteomes" id="UP001164776"/>
    </source>
</evidence>
<sequence>MKRGISFNGIETFMFGSENNNLRIFPPNSYKFRPKNHIILDEVQESLLDNFWDQYNYKREEKGYILSILNSLPEYFHIMNSKMSSTEDLEYIKKRTSYVIFEGKMPGIYISFEEVVAQKRDEIDEAMNQARKILGTNYFMEPRTKEYIQKFRKAKGNKIPEISYGIKEERILNKGTYKDCLTKGIDPINRQYIEIKIEEKFEIMSPEWKKSLKEKITIELTKKLHDKFEEMKRFYDKNGYNIW</sequence>
<dbReference type="Proteomes" id="UP001164776">
    <property type="component" value="Unassembled WGS sequence"/>
</dbReference>
<name>A0A9W7X8G3_9POAL</name>
<protein>
    <submittedName>
        <fullName evidence="1">Uncharacterized protein</fullName>
    </submittedName>
</protein>
<accession>A0A9W7X8G3</accession>
<proteinExistence type="predicted"/>